<dbReference type="SUPFAM" id="SSF56281">
    <property type="entry name" value="Metallo-hydrolase/oxidoreductase"/>
    <property type="match status" value="1"/>
</dbReference>
<dbReference type="EMBL" id="JAHJDP010000078">
    <property type="protein sequence ID" value="MBU2691965.1"/>
    <property type="molecule type" value="Genomic_DNA"/>
</dbReference>
<proteinExistence type="predicted"/>
<reference evidence="2" key="1">
    <citation type="submission" date="2021-05" db="EMBL/GenBank/DDBJ databases">
        <title>Energy efficiency and biological interactions define the core microbiome of deep oligotrophic groundwater.</title>
        <authorList>
            <person name="Mehrshad M."/>
            <person name="Lopez-Fernandez M."/>
            <person name="Bell E."/>
            <person name="Bernier-Latmani R."/>
            <person name="Bertilsson S."/>
            <person name="Dopson M."/>
        </authorList>
    </citation>
    <scope>NUCLEOTIDE SEQUENCE</scope>
    <source>
        <strain evidence="2">Modern_marine.mb.64</strain>
    </source>
</reference>
<accession>A0A948RW56</accession>
<comment type="caution">
    <text evidence="2">The sequence shown here is derived from an EMBL/GenBank/DDBJ whole genome shotgun (WGS) entry which is preliminary data.</text>
</comment>
<evidence type="ECO:0000313" key="3">
    <source>
        <dbReference type="Proteomes" id="UP000777784"/>
    </source>
</evidence>
<organism evidence="2 3">
    <name type="scientific">Eiseniibacteriota bacterium</name>
    <dbReference type="NCBI Taxonomy" id="2212470"/>
    <lineage>
        <taxon>Bacteria</taxon>
        <taxon>Candidatus Eiseniibacteriota</taxon>
    </lineage>
</organism>
<name>A0A948RW56_UNCEI</name>
<evidence type="ECO:0000259" key="1">
    <source>
        <dbReference type="SMART" id="SM00849"/>
    </source>
</evidence>
<dbReference type="PANTHER" id="PTHR43546">
    <property type="entry name" value="UPF0173 METAL-DEPENDENT HYDROLASE MJ1163-RELATED"/>
    <property type="match status" value="1"/>
</dbReference>
<dbReference type="Proteomes" id="UP000777784">
    <property type="component" value="Unassembled WGS sequence"/>
</dbReference>
<dbReference type="InterPro" id="IPR050114">
    <property type="entry name" value="UPF0173_UPF0282_UlaG_hydrolase"/>
</dbReference>
<dbReference type="SMART" id="SM00849">
    <property type="entry name" value="Lactamase_B"/>
    <property type="match status" value="1"/>
</dbReference>
<dbReference type="InterPro" id="IPR036866">
    <property type="entry name" value="RibonucZ/Hydroxyglut_hydro"/>
</dbReference>
<dbReference type="Pfam" id="PF12706">
    <property type="entry name" value="Lactamase_B_2"/>
    <property type="match status" value="1"/>
</dbReference>
<feature type="domain" description="Metallo-beta-lactamase" evidence="1">
    <location>
        <begin position="47"/>
        <end position="247"/>
    </location>
</feature>
<dbReference type="InterPro" id="IPR001279">
    <property type="entry name" value="Metallo-B-lactamas"/>
</dbReference>
<dbReference type="Gene3D" id="3.60.15.10">
    <property type="entry name" value="Ribonuclease Z/Hydroxyacylglutathione hydrolase-like"/>
    <property type="match status" value="1"/>
</dbReference>
<protein>
    <submittedName>
        <fullName evidence="2">MBL fold metallo-hydrolase</fullName>
    </submittedName>
</protein>
<dbReference type="AlphaFoldDB" id="A0A948RW56"/>
<gene>
    <name evidence="2" type="ORF">KJ970_13680</name>
</gene>
<evidence type="ECO:0000313" key="2">
    <source>
        <dbReference type="EMBL" id="MBU2691965.1"/>
    </source>
</evidence>
<dbReference type="PANTHER" id="PTHR43546:SF3">
    <property type="entry name" value="UPF0173 METAL-DEPENDENT HYDROLASE MJ1163"/>
    <property type="match status" value="1"/>
</dbReference>
<sequence>MRKYAVGCIIMAALFFLAGAAEEKKLPSRVILVSPDSQTNPLTLTYVANMGVLIGSGDSKVLIDALFDKPNPAYRAPAPETLEKIIKGEAPYDGLDLVLVTHNHPDHFNPDVAVRFLEARPRPVLVAPADAVEEMCKIAADWSKIEPRVISRDLKVGEIDKRTAAGIPLTIVRTLHSGNRESPMNLMYLFDLNGRRIFHEGDSPGRPEVFQGFGLETSPVDLAVVHHWFPTRPDMAKLLQDIFRTSHIALTHLPIEKEGTAPGIIDQVRKDYNDIFLLLPGMPARTFLL</sequence>